<dbReference type="AlphaFoldDB" id="A0A645DG23"/>
<organism evidence="1">
    <name type="scientific">bioreactor metagenome</name>
    <dbReference type="NCBI Taxonomy" id="1076179"/>
    <lineage>
        <taxon>unclassified sequences</taxon>
        <taxon>metagenomes</taxon>
        <taxon>ecological metagenomes</taxon>
    </lineage>
</organism>
<dbReference type="EMBL" id="VSSQ01035886">
    <property type="protein sequence ID" value="MPM88229.1"/>
    <property type="molecule type" value="Genomic_DNA"/>
</dbReference>
<name>A0A645DG23_9ZZZZ</name>
<sequence length="92" mass="10330">MLFPITPDRKTFGAYNISYDFEEGGITQQTLGVSRIFHCVKVSALLSRERERDDDNSLTYNHSFSVNATLVGLEEPVDAVRRTAVSKLTGLY</sequence>
<reference evidence="1" key="1">
    <citation type="submission" date="2019-08" db="EMBL/GenBank/DDBJ databases">
        <authorList>
            <person name="Kucharzyk K."/>
            <person name="Murdoch R.W."/>
            <person name="Higgins S."/>
            <person name="Loffler F."/>
        </authorList>
    </citation>
    <scope>NUCLEOTIDE SEQUENCE</scope>
</reference>
<comment type="caution">
    <text evidence="1">The sequence shown here is derived from an EMBL/GenBank/DDBJ whole genome shotgun (WGS) entry which is preliminary data.</text>
</comment>
<gene>
    <name evidence="1" type="ORF">SDC9_135330</name>
</gene>
<proteinExistence type="predicted"/>
<protein>
    <submittedName>
        <fullName evidence="1">Uncharacterized protein</fullName>
    </submittedName>
</protein>
<accession>A0A645DG23</accession>
<evidence type="ECO:0000313" key="1">
    <source>
        <dbReference type="EMBL" id="MPM88229.1"/>
    </source>
</evidence>